<protein>
    <submittedName>
        <fullName evidence="1">Uncharacterized protein</fullName>
    </submittedName>
</protein>
<dbReference type="EMBL" id="JACBZM010000001">
    <property type="protein sequence ID" value="NYI47623.1"/>
    <property type="molecule type" value="Genomic_DNA"/>
</dbReference>
<proteinExistence type="predicted"/>
<evidence type="ECO:0000313" key="2">
    <source>
        <dbReference type="Proteomes" id="UP000562045"/>
    </source>
</evidence>
<accession>A0A7Z0CQQ5</accession>
<evidence type="ECO:0000313" key="1">
    <source>
        <dbReference type="EMBL" id="NYI47623.1"/>
    </source>
</evidence>
<gene>
    <name evidence="1" type="ORF">BJ993_004703</name>
</gene>
<dbReference type="Proteomes" id="UP000562045">
    <property type="component" value="Unassembled WGS sequence"/>
</dbReference>
<dbReference type="AlphaFoldDB" id="A0A7Z0CQQ5"/>
<comment type="caution">
    <text evidence="1">The sequence shown here is derived from an EMBL/GenBank/DDBJ whole genome shotgun (WGS) entry which is preliminary data.</text>
</comment>
<name>A0A7Z0CQQ5_9ACTN</name>
<organism evidence="1 2">
    <name type="scientific">Nocardioides aromaticivorans</name>
    <dbReference type="NCBI Taxonomy" id="200618"/>
    <lineage>
        <taxon>Bacteria</taxon>
        <taxon>Bacillati</taxon>
        <taxon>Actinomycetota</taxon>
        <taxon>Actinomycetes</taxon>
        <taxon>Propionibacteriales</taxon>
        <taxon>Nocardioidaceae</taxon>
        <taxon>Nocardioides</taxon>
    </lineage>
</organism>
<dbReference type="RefSeq" id="WP_179651648.1">
    <property type="nucleotide sequence ID" value="NZ_JACBZM010000001.1"/>
</dbReference>
<sequence length="209" mass="20490">MTTARSRDRRRSLALVGAGAIAAVLLVLGVSGTLASWTRAIITNDTNTLEAAQALVLEETGPNSAVCTSTDGGGSANTYTCSTIDKYGGTATPLEPGDHQSVTVTLTNTGTGSGPLALGPGACATSGGSPTATASICDVALVTVVCTAPSALDTTGAPVVLSAFGDQAVVASLDAGDSTDCTFDVSLPASASPQVSGQTATQPLVWTLG</sequence>
<reference evidence="1 2" key="1">
    <citation type="submission" date="2020-07" db="EMBL/GenBank/DDBJ databases">
        <title>Sequencing the genomes of 1000 actinobacteria strains.</title>
        <authorList>
            <person name="Klenk H.-P."/>
        </authorList>
    </citation>
    <scope>NUCLEOTIDE SEQUENCE [LARGE SCALE GENOMIC DNA]</scope>
    <source>
        <strain evidence="1 2">DSM 15131</strain>
    </source>
</reference>